<evidence type="ECO:0000313" key="5">
    <source>
        <dbReference type="EMBL" id="SJL83749.1"/>
    </source>
</evidence>
<dbReference type="EMBL" id="FUFT01000004">
    <property type="protein sequence ID" value="SJL83749.1"/>
    <property type="molecule type" value="Genomic_DNA"/>
</dbReference>
<dbReference type="PROSITE" id="PS50893">
    <property type="entry name" value="ABC_TRANSPORTER_2"/>
    <property type="match status" value="2"/>
</dbReference>
<dbReference type="NCBIfam" id="NF008186">
    <property type="entry name" value="PRK10938.1"/>
    <property type="match status" value="1"/>
</dbReference>
<feature type="domain" description="ABC transporter" evidence="4">
    <location>
        <begin position="1"/>
        <end position="228"/>
    </location>
</feature>
<feature type="domain" description="ABC transporter" evidence="4">
    <location>
        <begin position="253"/>
        <end position="479"/>
    </location>
</feature>
<organism evidence="5 6">
    <name type="scientific">Vibrio palustris</name>
    <dbReference type="NCBI Taxonomy" id="1918946"/>
    <lineage>
        <taxon>Bacteria</taxon>
        <taxon>Pseudomonadati</taxon>
        <taxon>Pseudomonadota</taxon>
        <taxon>Gammaproteobacteria</taxon>
        <taxon>Vibrionales</taxon>
        <taxon>Vibrionaceae</taxon>
        <taxon>Vibrio</taxon>
    </lineage>
</organism>
<reference evidence="5 6" key="1">
    <citation type="submission" date="2017-02" db="EMBL/GenBank/DDBJ databases">
        <authorList>
            <person name="Peterson S.W."/>
        </authorList>
    </citation>
    <scope>NUCLEOTIDE SEQUENCE [LARGE SCALE GENOMIC DNA]</scope>
    <source>
        <strain evidence="5 6">CECT 9027</strain>
    </source>
</reference>
<keyword evidence="2" id="KW-0547">Nucleotide-binding</keyword>
<dbReference type="GO" id="GO:0042626">
    <property type="term" value="F:ATPase-coupled transmembrane transporter activity"/>
    <property type="evidence" value="ECO:0007669"/>
    <property type="project" value="TreeGrafter"/>
</dbReference>
<evidence type="ECO:0000256" key="3">
    <source>
        <dbReference type="ARBA" id="ARBA00022840"/>
    </source>
</evidence>
<dbReference type="OrthoDB" id="9805029at2"/>
<dbReference type="Pfam" id="PF00005">
    <property type="entry name" value="ABC_tran"/>
    <property type="match status" value="2"/>
</dbReference>
<keyword evidence="1" id="KW-0813">Transport</keyword>
<keyword evidence="5" id="KW-0378">Hydrolase</keyword>
<sequence length="482" mass="54162">MKISQLQHTGESASLRIDEWDIAPGQHWGVFSTHSHGSSLLVSLLAKQQIPERGIISEAPERIGCVSLHEQQKLLDIELARDDTDFLDQIDYGTSVEGLILEAGCTRSELEVLLEKTDLTQLRLRGFRQLSTGETRRLMLARALATQPQMLILDEPYTGLDTHHRQQLSALLTELAKQMTLIVVTSREDELPDFISHIAVFNEQALSQIMTREQWLNNPLLEQMKALSAERSDALVALMEAAPSEDRYPNPRVIMRDVAVEYVDAPIFSGVNWEIKAGQHWQIRGPNGCGKSTLLGLILGDHPQCYSNDITVLGMQRGSGETIWDVKKHIGLVSSALHLQYRVDCSALDVLCSGFYDSIGLYQKPSAKEVQLAQQWLALLEMADMAKASFRSLDYGRQRLLLIGRALIKQPALLVLDEPYQGLDYINRKLVFQALNRIATLHMTQLIYVTHYEEDALPAIDHFVDFIANEGKPGYHVAIYQA</sequence>
<dbReference type="PANTHER" id="PTHR43553:SF3">
    <property type="entry name" value="ABC TRANSPORTER ATP-BINDING PROTEIN MODF"/>
    <property type="match status" value="1"/>
</dbReference>
<proteinExistence type="predicted"/>
<dbReference type="AlphaFoldDB" id="A0A1R4B4B7"/>
<dbReference type="Gene3D" id="3.40.50.300">
    <property type="entry name" value="P-loop containing nucleotide triphosphate hydrolases"/>
    <property type="match status" value="2"/>
</dbReference>
<dbReference type="EC" id="3.6.3.-" evidence="5"/>
<gene>
    <name evidence="5" type="primary">ylmA</name>
    <name evidence="5" type="ORF">VPAL9027_01727</name>
</gene>
<evidence type="ECO:0000259" key="4">
    <source>
        <dbReference type="PROSITE" id="PS50893"/>
    </source>
</evidence>
<protein>
    <submittedName>
        <fullName evidence="5">Putative ABC transporter ATP-binding protein YlmA</fullName>
        <ecNumber evidence="5">3.6.3.-</ecNumber>
    </submittedName>
</protein>
<dbReference type="SUPFAM" id="SSF52540">
    <property type="entry name" value="P-loop containing nucleoside triphosphate hydrolases"/>
    <property type="match status" value="2"/>
</dbReference>
<dbReference type="PANTHER" id="PTHR43553">
    <property type="entry name" value="HEAVY METAL TRANSPORTER"/>
    <property type="match status" value="1"/>
</dbReference>
<accession>A0A1R4B4B7</accession>
<dbReference type="SMART" id="SM00382">
    <property type="entry name" value="AAA"/>
    <property type="match status" value="2"/>
</dbReference>
<keyword evidence="6" id="KW-1185">Reference proteome</keyword>
<dbReference type="Proteomes" id="UP000189475">
    <property type="component" value="Unassembled WGS sequence"/>
</dbReference>
<evidence type="ECO:0000256" key="2">
    <source>
        <dbReference type="ARBA" id="ARBA00022741"/>
    </source>
</evidence>
<evidence type="ECO:0000256" key="1">
    <source>
        <dbReference type="ARBA" id="ARBA00022448"/>
    </source>
</evidence>
<evidence type="ECO:0000313" key="6">
    <source>
        <dbReference type="Proteomes" id="UP000189475"/>
    </source>
</evidence>
<keyword evidence="3 5" id="KW-0067">ATP-binding</keyword>
<dbReference type="InterPro" id="IPR003593">
    <property type="entry name" value="AAA+_ATPase"/>
</dbReference>
<dbReference type="InterPro" id="IPR027417">
    <property type="entry name" value="P-loop_NTPase"/>
</dbReference>
<dbReference type="InterPro" id="IPR050095">
    <property type="entry name" value="ECF_ABC_transporter_ATP-bd"/>
</dbReference>
<dbReference type="STRING" id="1918946.VPAL9027_01727"/>
<dbReference type="RefSeq" id="WP_077314164.1">
    <property type="nucleotide sequence ID" value="NZ_AP024887.1"/>
</dbReference>
<name>A0A1R4B4B7_9VIBR</name>
<dbReference type="GO" id="GO:0016887">
    <property type="term" value="F:ATP hydrolysis activity"/>
    <property type="evidence" value="ECO:0007669"/>
    <property type="project" value="InterPro"/>
</dbReference>
<dbReference type="GO" id="GO:0005524">
    <property type="term" value="F:ATP binding"/>
    <property type="evidence" value="ECO:0007669"/>
    <property type="project" value="UniProtKB-KW"/>
</dbReference>
<dbReference type="GO" id="GO:0043190">
    <property type="term" value="C:ATP-binding cassette (ABC) transporter complex"/>
    <property type="evidence" value="ECO:0007669"/>
    <property type="project" value="TreeGrafter"/>
</dbReference>
<dbReference type="FunFam" id="3.40.50.300:FF:000866">
    <property type="entry name" value="Molybdate ABC transporter ATP-binding protein ModF"/>
    <property type="match status" value="1"/>
</dbReference>
<dbReference type="InterPro" id="IPR003439">
    <property type="entry name" value="ABC_transporter-like_ATP-bd"/>
</dbReference>